<dbReference type="EMBL" id="QTJU01000001">
    <property type="protein sequence ID" value="RFM30319.1"/>
    <property type="molecule type" value="Genomic_DNA"/>
</dbReference>
<dbReference type="GO" id="GO:0005886">
    <property type="term" value="C:plasma membrane"/>
    <property type="evidence" value="ECO:0007669"/>
    <property type="project" value="UniProtKB-SubCell"/>
</dbReference>
<evidence type="ECO:0000256" key="7">
    <source>
        <dbReference type="ARBA" id="ARBA00023186"/>
    </source>
</evidence>
<dbReference type="InterPro" id="IPR027304">
    <property type="entry name" value="Trigger_fact/SurA_dom_sf"/>
</dbReference>
<dbReference type="InterPro" id="IPR000297">
    <property type="entry name" value="PPIase_PpiC"/>
</dbReference>
<evidence type="ECO:0000256" key="12">
    <source>
        <dbReference type="SAM" id="Phobius"/>
    </source>
</evidence>
<evidence type="ECO:0000256" key="4">
    <source>
        <dbReference type="ARBA" id="ARBA00022692"/>
    </source>
</evidence>
<feature type="domain" description="PpiC" evidence="13">
    <location>
        <begin position="339"/>
        <end position="448"/>
    </location>
</feature>
<keyword evidence="5 12" id="KW-1133">Transmembrane helix</keyword>
<organism evidence="14 15">
    <name type="scientific">Deminuibacter soli</name>
    <dbReference type="NCBI Taxonomy" id="2291815"/>
    <lineage>
        <taxon>Bacteria</taxon>
        <taxon>Pseudomonadati</taxon>
        <taxon>Bacteroidota</taxon>
        <taxon>Chitinophagia</taxon>
        <taxon>Chitinophagales</taxon>
        <taxon>Chitinophagaceae</taxon>
        <taxon>Deminuibacter</taxon>
    </lineage>
</organism>
<evidence type="ECO:0000256" key="5">
    <source>
        <dbReference type="ARBA" id="ARBA00022989"/>
    </source>
</evidence>
<gene>
    <name evidence="14" type="ORF">DXN05_04990</name>
</gene>
<evidence type="ECO:0000256" key="11">
    <source>
        <dbReference type="PROSITE-ProRule" id="PRU00278"/>
    </source>
</evidence>
<reference evidence="14 15" key="1">
    <citation type="submission" date="2018-08" db="EMBL/GenBank/DDBJ databases">
        <title>Chitinophagaceae sp. K23C18032701, a novel bacterium isolated from forest soil.</title>
        <authorList>
            <person name="Wang C."/>
        </authorList>
    </citation>
    <scope>NUCLEOTIDE SEQUENCE [LARGE SCALE GENOMIC DNA]</scope>
    <source>
        <strain evidence="14 15">K23C18032701</strain>
    </source>
</reference>
<evidence type="ECO:0000313" key="15">
    <source>
        <dbReference type="Proteomes" id="UP000261284"/>
    </source>
</evidence>
<dbReference type="SUPFAM" id="SSF54534">
    <property type="entry name" value="FKBP-like"/>
    <property type="match status" value="1"/>
</dbReference>
<comment type="similarity">
    <text evidence="8">Belongs to the PpiD chaperone family.</text>
</comment>
<dbReference type="Pfam" id="PF13616">
    <property type="entry name" value="Rotamase_3"/>
    <property type="match status" value="1"/>
</dbReference>
<dbReference type="RefSeq" id="WP_116846075.1">
    <property type="nucleotide sequence ID" value="NZ_QTJU01000001.1"/>
</dbReference>
<dbReference type="SUPFAM" id="SSF109998">
    <property type="entry name" value="Triger factor/SurA peptide-binding domain-like"/>
    <property type="match status" value="1"/>
</dbReference>
<comment type="subcellular location">
    <subcellularLocation>
        <location evidence="1">Cell inner membrane</location>
        <topology evidence="1">Single-pass type II membrane protein</topology>
        <orientation evidence="1">Periplasmic side</orientation>
    </subcellularLocation>
</comment>
<dbReference type="Gene3D" id="3.10.50.40">
    <property type="match status" value="2"/>
</dbReference>
<evidence type="ECO:0000256" key="2">
    <source>
        <dbReference type="ARBA" id="ARBA00022475"/>
    </source>
</evidence>
<evidence type="ECO:0000313" key="14">
    <source>
        <dbReference type="EMBL" id="RFM30319.1"/>
    </source>
</evidence>
<dbReference type="OrthoDB" id="9812372at2"/>
<protein>
    <recommendedName>
        <fullName evidence="9">Periplasmic chaperone PpiD</fullName>
    </recommendedName>
    <alternativeName>
        <fullName evidence="10">Periplasmic folding chaperone</fullName>
    </alternativeName>
</protein>
<dbReference type="Proteomes" id="UP000261284">
    <property type="component" value="Unassembled WGS sequence"/>
</dbReference>
<dbReference type="Pfam" id="PF13623">
    <property type="entry name" value="SurA_N_2"/>
    <property type="match status" value="1"/>
</dbReference>
<keyword evidence="7" id="KW-0143">Chaperone</keyword>
<dbReference type="InterPro" id="IPR046357">
    <property type="entry name" value="PPIase_dom_sf"/>
</dbReference>
<proteinExistence type="inferred from homology"/>
<dbReference type="InterPro" id="IPR052029">
    <property type="entry name" value="PpiD_chaperone"/>
</dbReference>
<dbReference type="GO" id="GO:0003755">
    <property type="term" value="F:peptidyl-prolyl cis-trans isomerase activity"/>
    <property type="evidence" value="ECO:0007669"/>
    <property type="project" value="UniProtKB-KW"/>
</dbReference>
<feature type="transmembrane region" description="Helical" evidence="12">
    <location>
        <begin position="12"/>
        <end position="30"/>
    </location>
</feature>
<evidence type="ECO:0000256" key="10">
    <source>
        <dbReference type="ARBA" id="ARBA00042775"/>
    </source>
</evidence>
<keyword evidence="6 12" id="KW-0472">Membrane</keyword>
<keyword evidence="4 12" id="KW-0812">Transmembrane</keyword>
<evidence type="ECO:0000256" key="3">
    <source>
        <dbReference type="ARBA" id="ARBA00022519"/>
    </source>
</evidence>
<comment type="caution">
    <text evidence="14">The sequence shown here is derived from an EMBL/GenBank/DDBJ whole genome shotgun (WGS) entry which is preliminary data.</text>
</comment>
<accession>A0A3E1NQT4</accession>
<evidence type="ECO:0000256" key="6">
    <source>
        <dbReference type="ARBA" id="ARBA00023136"/>
    </source>
</evidence>
<evidence type="ECO:0000259" key="13">
    <source>
        <dbReference type="PROSITE" id="PS50198"/>
    </source>
</evidence>
<dbReference type="AlphaFoldDB" id="A0A3E1NQT4"/>
<keyword evidence="2" id="KW-1003">Cell membrane</keyword>
<evidence type="ECO:0000256" key="9">
    <source>
        <dbReference type="ARBA" id="ARBA00040743"/>
    </source>
</evidence>
<keyword evidence="15" id="KW-1185">Reference proteome</keyword>
<dbReference type="PROSITE" id="PS50198">
    <property type="entry name" value="PPIC_PPIASE_2"/>
    <property type="match status" value="1"/>
</dbReference>
<dbReference type="PANTHER" id="PTHR47529:SF1">
    <property type="entry name" value="PERIPLASMIC CHAPERONE PPID"/>
    <property type="match status" value="1"/>
</dbReference>
<sequence>MSLIQRIQDKQKWVFGTIAAALVIFIVQDASVHRGSLFSNGTTVGKVNGEKIDKKDFEAKMDMITQMQGQQAPPREQLMPNVWQFMVEETILKQEEDKLGLVFNGKELNDILFGDNPPAWMKQQFTDPQTGEYKIDVAKSTFAQIKKQKNNPQVAAFYEAYIQPTIDQTVRMKYTSLISQAVYVPKWMSQKLNVDNSSIANISYVYVPYSSVSDSTVKVSDDEISAYVKKNASQFEQEEETRTIAFVSFDASANGADSAAVISQLNTLKPEFAATADAKSFIAAKGSELPYYDGFVTKVNMKMPNADTLMHLGDGQVFGPYADGQNFVIAKMVARRVIPDSVKVRHILVKVADQGGQQVLSDSIAKKRIDSIELAVRNGADFDAMVQKYSDDPGSKSTKGEYTFSSTQYGNLSKEFADVAFYGNTGDRKVVKVENASYSGYHYIEVLEQKNKQEAYQIAYIAKPIVASQETVSAANTAAQQFAASVKDKKQFEEAATKLGKSPALSPEIRENDFQVATLGNNRSFVKWIFENNQGDISAPTEIGERYVVAMVNNVNKAGLLSASAARPLVENILKNEKKAKQLIDSKFKGSTLEAYAQSAGTTVQRADSVSFRTPFIAGLGSEPKIVGAAFNKALSAKASEPIAGSTGVFAVKSEGISASQSGGTPEDQRRSLEANMKAQIGYRALDALRKAADVKDNRSKFY</sequence>
<keyword evidence="11 14" id="KW-0413">Isomerase</keyword>
<dbReference type="PANTHER" id="PTHR47529">
    <property type="entry name" value="PEPTIDYL-PROLYL CIS-TRANS ISOMERASE D"/>
    <property type="match status" value="1"/>
</dbReference>
<keyword evidence="3" id="KW-0997">Cell inner membrane</keyword>
<evidence type="ECO:0000256" key="8">
    <source>
        <dbReference type="ARBA" id="ARBA00038408"/>
    </source>
</evidence>
<evidence type="ECO:0000256" key="1">
    <source>
        <dbReference type="ARBA" id="ARBA00004382"/>
    </source>
</evidence>
<name>A0A3E1NQT4_9BACT</name>
<keyword evidence="11" id="KW-0697">Rotamase</keyword>